<feature type="compositionally biased region" description="Basic residues" evidence="1">
    <location>
        <begin position="58"/>
        <end position="71"/>
    </location>
</feature>
<dbReference type="AlphaFoldDB" id="A0A914X7F7"/>
<accession>A0A914X7F7</accession>
<name>A0A914X7F7_9BILA</name>
<evidence type="ECO:0000313" key="2">
    <source>
        <dbReference type="Proteomes" id="UP000887566"/>
    </source>
</evidence>
<feature type="region of interest" description="Disordered" evidence="1">
    <location>
        <begin position="1"/>
        <end position="123"/>
    </location>
</feature>
<reference evidence="3" key="1">
    <citation type="submission" date="2022-11" db="UniProtKB">
        <authorList>
            <consortium name="WormBaseParasite"/>
        </authorList>
    </citation>
    <scope>IDENTIFICATION</scope>
</reference>
<proteinExistence type="predicted"/>
<sequence length="123" mass="13632">MRACSVVSKREGVATAVGDKQSSDRGKQDGARRDWSTGRRQFDEHSSTAHQIPARFFTSRRLRPTAHGRRSVMRDGKSRPAPADPISSSSRRRTTSPSPPPPPTTTTTKTTQPSHSHSRRRVT</sequence>
<protein>
    <submittedName>
        <fullName evidence="3">Uncharacterized protein</fullName>
    </submittedName>
</protein>
<evidence type="ECO:0000256" key="1">
    <source>
        <dbReference type="SAM" id="MobiDB-lite"/>
    </source>
</evidence>
<feature type="compositionally biased region" description="Low complexity" evidence="1">
    <location>
        <begin position="105"/>
        <end position="115"/>
    </location>
</feature>
<feature type="compositionally biased region" description="Basic and acidic residues" evidence="1">
    <location>
        <begin position="21"/>
        <end position="47"/>
    </location>
</feature>
<dbReference type="WBParaSite" id="PSAMB.scaffold673size44094.g8049.t1">
    <property type="protein sequence ID" value="PSAMB.scaffold673size44094.g8049.t1"/>
    <property type="gene ID" value="PSAMB.scaffold673size44094.g8049"/>
</dbReference>
<keyword evidence="2" id="KW-1185">Reference proteome</keyword>
<organism evidence="2 3">
    <name type="scientific">Plectus sambesii</name>
    <dbReference type="NCBI Taxonomy" id="2011161"/>
    <lineage>
        <taxon>Eukaryota</taxon>
        <taxon>Metazoa</taxon>
        <taxon>Ecdysozoa</taxon>
        <taxon>Nematoda</taxon>
        <taxon>Chromadorea</taxon>
        <taxon>Plectida</taxon>
        <taxon>Plectina</taxon>
        <taxon>Plectoidea</taxon>
        <taxon>Plectidae</taxon>
        <taxon>Plectus</taxon>
    </lineage>
</organism>
<evidence type="ECO:0000313" key="3">
    <source>
        <dbReference type="WBParaSite" id="PSAMB.scaffold673size44094.g8049.t1"/>
    </source>
</evidence>
<dbReference type="Proteomes" id="UP000887566">
    <property type="component" value="Unplaced"/>
</dbReference>